<dbReference type="InterPro" id="IPR051091">
    <property type="entry name" value="O-Glucosyltr/Glycosyltrsf_90"/>
</dbReference>
<evidence type="ECO:0000256" key="1">
    <source>
        <dbReference type="SAM" id="MobiDB-lite"/>
    </source>
</evidence>
<organism evidence="4 5">
    <name type="scientific">Aulographum hederae CBS 113979</name>
    <dbReference type="NCBI Taxonomy" id="1176131"/>
    <lineage>
        <taxon>Eukaryota</taxon>
        <taxon>Fungi</taxon>
        <taxon>Dikarya</taxon>
        <taxon>Ascomycota</taxon>
        <taxon>Pezizomycotina</taxon>
        <taxon>Dothideomycetes</taxon>
        <taxon>Pleosporomycetidae</taxon>
        <taxon>Aulographales</taxon>
        <taxon>Aulographaceae</taxon>
    </lineage>
</organism>
<dbReference type="PANTHER" id="PTHR12203">
    <property type="entry name" value="KDEL LYS-ASP-GLU-LEU CONTAINING - RELATED"/>
    <property type="match status" value="1"/>
</dbReference>
<evidence type="ECO:0000259" key="3">
    <source>
        <dbReference type="SMART" id="SM00672"/>
    </source>
</evidence>
<protein>
    <submittedName>
        <fullName evidence="4">Glycosyltransferase family 90 protein</fullName>
    </submittedName>
</protein>
<dbReference type="EMBL" id="ML977171">
    <property type="protein sequence ID" value="KAF1983970.1"/>
    <property type="molecule type" value="Genomic_DNA"/>
</dbReference>
<proteinExistence type="predicted"/>
<evidence type="ECO:0000256" key="2">
    <source>
        <dbReference type="SAM" id="Phobius"/>
    </source>
</evidence>
<dbReference type="Pfam" id="PF05686">
    <property type="entry name" value="Glyco_transf_90"/>
    <property type="match status" value="1"/>
</dbReference>
<dbReference type="GO" id="GO:0016740">
    <property type="term" value="F:transferase activity"/>
    <property type="evidence" value="ECO:0007669"/>
    <property type="project" value="UniProtKB-KW"/>
</dbReference>
<feature type="transmembrane region" description="Helical" evidence="2">
    <location>
        <begin position="301"/>
        <end position="319"/>
    </location>
</feature>
<feature type="transmembrane region" description="Helical" evidence="2">
    <location>
        <begin position="100"/>
        <end position="120"/>
    </location>
</feature>
<gene>
    <name evidence="4" type="ORF">K402DRAFT_381935</name>
</gene>
<feature type="transmembrane region" description="Helical" evidence="2">
    <location>
        <begin position="325"/>
        <end position="341"/>
    </location>
</feature>
<sequence>MRSTLTLALDHLSRSWNAPQLLPALALLASALAAAKTPRRHTLLAHAVCWAAVWGYACVRVGVFAGWEKSKRRRWCWTAGFLYAVGEVCERAARDQEGLWWAKALLPLTVFLILRCVLALPSPNATPFTNTATPGPLQEQWPTSSGRLFAVLTGSAAVVLASPYVAHQAKALGVCSAIFTAAAFILLEGAFKLEDDDGHGYGSLVQANGSIARRPSISYSSTDVHMSTTRDTAAAIAITSFITSFFMETYRSKSLVWRPIYEELGWGITPDEEFNFGFALLAFITGVAADLLTVDMIRRHGSLGLGLVIPGASILLKLISEFSMTNLWFAGLYSACCLLFVEESTSSLPLALPSRRRGRFKHLVSVLGALSFAFVISSTVFRAPGFSRPVGPSPIKTSPPEVAEQPLRMEDTTHHPMAQLIKNAQDEYETVLSGQSKTLQQAVTEYRRRYGMHPPPNFDKWYEFARSKGVVLIDEYDTIYHALLPFWALSPSVIRARVSEALGFDENFLIALSVRGGESVRMERGMEWEQKAILGMIRDFVQYLPDMDLAFNIHDEPRVVVPERQLSTMVHKAKSEAVPAAFATKNPKNAFSARPEDLNDGTRLQEFFSTRFNRFAHQATWTESRLSCPPDTPASSFEESPLDNLTAYALGDLGFIYNRTAFSDICMSPSLRNTYGFFAAPNAFNIAHDLVPIFSQSKLSSFQDILYPSPWYWFQKTKYDEERDVEWDEKADELYWRGSTTGGYSRNGGWRKHHRQLFVREITAHNNAKILVDKKASSENEDGSNTNKKDDNPNWQVSEVPRQDLKHLLNIAFSHIGQCDASDCLAQTEFFAPLAPRADQQDAWRSKLLLDIDGNAFSGRFYAFLRSKSLVFKLALFREWHDEWVRPWVHFVPLGLRGGEWVEAVRWFVGDGEGRARAREMAERGRGFAGGSLRRVDFEVWMFRLLIEYGRVIDDDRENIGYPGP</sequence>
<keyword evidence="2" id="KW-0472">Membrane</keyword>
<feature type="region of interest" description="Disordered" evidence="1">
    <location>
        <begin position="774"/>
        <end position="796"/>
    </location>
</feature>
<keyword evidence="2" id="KW-1133">Transmembrane helix</keyword>
<dbReference type="OrthoDB" id="541052at2759"/>
<keyword evidence="4" id="KW-0808">Transferase</keyword>
<feature type="transmembrane region" description="Helical" evidence="2">
    <location>
        <begin position="362"/>
        <end position="381"/>
    </location>
</feature>
<keyword evidence="5" id="KW-1185">Reference proteome</keyword>
<feature type="transmembrane region" description="Helical" evidence="2">
    <location>
        <begin position="171"/>
        <end position="191"/>
    </location>
</feature>
<feature type="transmembrane region" description="Helical" evidence="2">
    <location>
        <begin position="43"/>
        <end position="67"/>
    </location>
</feature>
<dbReference type="AlphaFoldDB" id="A0A6G1GT59"/>
<dbReference type="InterPro" id="IPR006598">
    <property type="entry name" value="CAP10"/>
</dbReference>
<dbReference type="SMART" id="SM00672">
    <property type="entry name" value="CAP10"/>
    <property type="match status" value="1"/>
</dbReference>
<dbReference type="Proteomes" id="UP000800041">
    <property type="component" value="Unassembled WGS sequence"/>
</dbReference>
<reference evidence="4" key="1">
    <citation type="journal article" date="2020" name="Stud. Mycol.">
        <title>101 Dothideomycetes genomes: a test case for predicting lifestyles and emergence of pathogens.</title>
        <authorList>
            <person name="Haridas S."/>
            <person name="Albert R."/>
            <person name="Binder M."/>
            <person name="Bloem J."/>
            <person name="Labutti K."/>
            <person name="Salamov A."/>
            <person name="Andreopoulos B."/>
            <person name="Baker S."/>
            <person name="Barry K."/>
            <person name="Bills G."/>
            <person name="Bluhm B."/>
            <person name="Cannon C."/>
            <person name="Castanera R."/>
            <person name="Culley D."/>
            <person name="Daum C."/>
            <person name="Ezra D."/>
            <person name="Gonzalez J."/>
            <person name="Henrissat B."/>
            <person name="Kuo A."/>
            <person name="Liang C."/>
            <person name="Lipzen A."/>
            <person name="Lutzoni F."/>
            <person name="Magnuson J."/>
            <person name="Mondo S."/>
            <person name="Nolan M."/>
            <person name="Ohm R."/>
            <person name="Pangilinan J."/>
            <person name="Park H.-J."/>
            <person name="Ramirez L."/>
            <person name="Alfaro M."/>
            <person name="Sun H."/>
            <person name="Tritt A."/>
            <person name="Yoshinaga Y."/>
            <person name="Zwiers L.-H."/>
            <person name="Turgeon B."/>
            <person name="Goodwin S."/>
            <person name="Spatafora J."/>
            <person name="Crous P."/>
            <person name="Grigoriev I."/>
        </authorList>
    </citation>
    <scope>NUCLEOTIDE SEQUENCE</scope>
    <source>
        <strain evidence="4">CBS 113979</strain>
    </source>
</reference>
<evidence type="ECO:0000313" key="5">
    <source>
        <dbReference type="Proteomes" id="UP000800041"/>
    </source>
</evidence>
<dbReference type="PANTHER" id="PTHR12203:SF104">
    <property type="entry name" value="PROTEIN CAP1, PUTATIVE (AFU_ORTHOLOGUE AFUA_1G05595)-RELATED"/>
    <property type="match status" value="1"/>
</dbReference>
<feature type="transmembrane region" description="Helical" evidence="2">
    <location>
        <begin position="148"/>
        <end position="166"/>
    </location>
</feature>
<feature type="domain" description="Glycosyl transferase CAP10" evidence="3">
    <location>
        <begin position="649"/>
        <end position="956"/>
    </location>
</feature>
<accession>A0A6G1GT59</accession>
<name>A0A6G1GT59_9PEZI</name>
<evidence type="ECO:0000313" key="4">
    <source>
        <dbReference type="EMBL" id="KAF1983970.1"/>
    </source>
</evidence>
<feature type="transmembrane region" description="Helical" evidence="2">
    <location>
        <begin position="274"/>
        <end position="294"/>
    </location>
</feature>
<keyword evidence="2" id="KW-0812">Transmembrane</keyword>